<sequence>MVWYGMVWYGMVWYGMVWYGMVWCGVTTSKKPKTKCLIFGLYILNLYLYDIFWLRKKIIHCIMLSHHCTILMMTSRAEEKTTSEIRMKPMLSFAIGKKK</sequence>
<evidence type="ECO:0000256" key="1">
    <source>
        <dbReference type="SAM" id="Phobius"/>
    </source>
</evidence>
<keyword evidence="1" id="KW-1133">Transmembrane helix</keyword>
<feature type="transmembrane region" description="Helical" evidence="1">
    <location>
        <begin position="6"/>
        <end position="24"/>
    </location>
</feature>
<accession>A0A0C9R3S9</accession>
<dbReference type="EMBL" id="GBZX01001135">
    <property type="protein sequence ID" value="JAG91605.1"/>
    <property type="molecule type" value="mRNA"/>
</dbReference>
<organism evidence="2">
    <name type="scientific">Amblyomma americanum</name>
    <name type="common">Lone star tick</name>
    <dbReference type="NCBI Taxonomy" id="6943"/>
    <lineage>
        <taxon>Eukaryota</taxon>
        <taxon>Metazoa</taxon>
        <taxon>Ecdysozoa</taxon>
        <taxon>Arthropoda</taxon>
        <taxon>Chelicerata</taxon>
        <taxon>Arachnida</taxon>
        <taxon>Acari</taxon>
        <taxon>Parasitiformes</taxon>
        <taxon>Ixodida</taxon>
        <taxon>Ixodoidea</taxon>
        <taxon>Ixodidae</taxon>
        <taxon>Amblyomminae</taxon>
        <taxon>Amblyomma</taxon>
    </lineage>
</organism>
<keyword evidence="1" id="KW-0812">Transmembrane</keyword>
<keyword evidence="1" id="KW-0472">Membrane</keyword>
<feature type="transmembrane region" description="Helical" evidence="1">
    <location>
        <begin position="36"/>
        <end position="54"/>
    </location>
</feature>
<reference evidence="2" key="1">
    <citation type="journal article" date="2015" name="PLoS ONE">
        <title>An Insight into the Sialome of the Lone Star Tick, Amblyomma americanum, with a Glimpse on Its Time Dependent Gene Expression.</title>
        <authorList>
            <person name="Karim S."/>
            <person name="Ribeiro J.M."/>
        </authorList>
    </citation>
    <scope>NUCLEOTIDE SEQUENCE</scope>
    <source>
        <tissue evidence="2">Salivary gland</tissue>
    </source>
</reference>
<proteinExistence type="evidence at transcript level"/>
<name>A0A0C9R3S9_AMBAM</name>
<dbReference type="AlphaFoldDB" id="A0A0C9R3S9"/>
<protein>
    <submittedName>
        <fullName evidence="2">Uncharacterized protein</fullName>
    </submittedName>
</protein>
<evidence type="ECO:0000313" key="2">
    <source>
        <dbReference type="EMBL" id="JAG91605.1"/>
    </source>
</evidence>